<accession>A0A165DXK5</accession>
<feature type="region of interest" description="Disordered" evidence="1">
    <location>
        <begin position="1"/>
        <end position="26"/>
    </location>
</feature>
<dbReference type="EMBL" id="KV426182">
    <property type="protein sequence ID" value="KZV85600.1"/>
    <property type="molecule type" value="Genomic_DNA"/>
</dbReference>
<organism evidence="2 3">
    <name type="scientific">Exidia glandulosa HHB12029</name>
    <dbReference type="NCBI Taxonomy" id="1314781"/>
    <lineage>
        <taxon>Eukaryota</taxon>
        <taxon>Fungi</taxon>
        <taxon>Dikarya</taxon>
        <taxon>Basidiomycota</taxon>
        <taxon>Agaricomycotina</taxon>
        <taxon>Agaricomycetes</taxon>
        <taxon>Auriculariales</taxon>
        <taxon>Exidiaceae</taxon>
        <taxon>Exidia</taxon>
    </lineage>
</organism>
<feature type="region of interest" description="Disordered" evidence="1">
    <location>
        <begin position="65"/>
        <end position="130"/>
    </location>
</feature>
<gene>
    <name evidence="2" type="ORF">EXIGLDRAFT_753215</name>
</gene>
<protein>
    <submittedName>
        <fullName evidence="2">Uncharacterized protein</fullName>
    </submittedName>
</protein>
<name>A0A165DXK5_EXIGL</name>
<sequence length="164" mass="17504">MRRLSPGPRTVFSRPRTGASSQASRAATRVLNTLQGPRFDSAASLFRYKSEEAWCVACIRAPSSLSTTSLARSPPSSSSLMSTPPTPPPSSPSPPPVTPPRSTRLLVSLSAPPGAPSARPNRFLRTPDRQRVLSYVRPGMAASVRYQAVLQESQAPAPHPPPPL</sequence>
<dbReference type="AlphaFoldDB" id="A0A165DXK5"/>
<feature type="compositionally biased region" description="Pro residues" evidence="1">
    <location>
        <begin position="84"/>
        <end position="99"/>
    </location>
</feature>
<reference evidence="2 3" key="1">
    <citation type="journal article" date="2016" name="Mol. Biol. Evol.">
        <title>Comparative Genomics of Early-Diverging Mushroom-Forming Fungi Provides Insights into the Origins of Lignocellulose Decay Capabilities.</title>
        <authorList>
            <person name="Nagy L.G."/>
            <person name="Riley R."/>
            <person name="Tritt A."/>
            <person name="Adam C."/>
            <person name="Daum C."/>
            <person name="Floudas D."/>
            <person name="Sun H."/>
            <person name="Yadav J.S."/>
            <person name="Pangilinan J."/>
            <person name="Larsson K.H."/>
            <person name="Matsuura K."/>
            <person name="Barry K."/>
            <person name="Labutti K."/>
            <person name="Kuo R."/>
            <person name="Ohm R.A."/>
            <person name="Bhattacharya S.S."/>
            <person name="Shirouzu T."/>
            <person name="Yoshinaga Y."/>
            <person name="Martin F.M."/>
            <person name="Grigoriev I.V."/>
            <person name="Hibbett D.S."/>
        </authorList>
    </citation>
    <scope>NUCLEOTIDE SEQUENCE [LARGE SCALE GENOMIC DNA]</scope>
    <source>
        <strain evidence="2 3">HHB12029</strain>
    </source>
</reference>
<feature type="compositionally biased region" description="Low complexity" evidence="1">
    <location>
        <begin position="65"/>
        <end position="83"/>
    </location>
</feature>
<evidence type="ECO:0000313" key="2">
    <source>
        <dbReference type="EMBL" id="KZV85600.1"/>
    </source>
</evidence>
<keyword evidence="3" id="KW-1185">Reference proteome</keyword>
<proteinExistence type="predicted"/>
<evidence type="ECO:0000256" key="1">
    <source>
        <dbReference type="SAM" id="MobiDB-lite"/>
    </source>
</evidence>
<feature type="non-terminal residue" evidence="2">
    <location>
        <position position="164"/>
    </location>
</feature>
<dbReference type="Proteomes" id="UP000077266">
    <property type="component" value="Unassembled WGS sequence"/>
</dbReference>
<dbReference type="InParanoid" id="A0A165DXK5"/>
<evidence type="ECO:0000313" key="3">
    <source>
        <dbReference type="Proteomes" id="UP000077266"/>
    </source>
</evidence>